<accession>A0A3Q9FPC2</accession>
<dbReference type="EMBL" id="CP034562">
    <property type="protein sequence ID" value="AZQ61715.1"/>
    <property type="molecule type" value="Genomic_DNA"/>
</dbReference>
<sequence>MNINQKQLLQHIRDNVKAEKIPLIINGTTATLGHMTKEFTDRSGEFIDYFKDRAYAHGMSAEELYDSMPTYSKVMGDEGLTEWLKGKHISHIGSQFNHPELSDEIKNVIFEDGSVNMSRGASDMELNEVLISWFDGLLDAIGIDTDIAYEVSDIMVDIIPFIGIFLLGIMISNYHNGDEIRKEKIISTMKMVFANLSIPILITVVLGLKVAAIYSTVKLILFILEMIGKFAQKYIEDQKELEITLIYINKARTVLPNKVGTIIGTPTKYLMDLSSKGITEGSAFGKKTFQDLKQKIKSKIEEKKLGKVIN</sequence>
<dbReference type="Proteomes" id="UP000267268">
    <property type="component" value="Chromosome 1"/>
</dbReference>
<keyword evidence="1" id="KW-0812">Transmembrane</keyword>
<evidence type="ECO:0000256" key="1">
    <source>
        <dbReference type="SAM" id="Phobius"/>
    </source>
</evidence>
<protein>
    <submittedName>
        <fullName evidence="2">Uncharacterized protein</fullName>
    </submittedName>
</protein>
<gene>
    <name evidence="2" type="ORF">EI427_05545</name>
</gene>
<keyword evidence="3" id="KW-1185">Reference proteome</keyword>
<reference evidence="2 3" key="1">
    <citation type="submission" date="2018-12" db="EMBL/GenBank/DDBJ databases">
        <title>Flammeovirga pectinis sp. nov., isolated from the gut of the Korean scallop, Patinopecten yessoensis.</title>
        <authorList>
            <person name="Bae J.-W."/>
            <person name="Jeong Y.-S."/>
            <person name="Kang W."/>
        </authorList>
    </citation>
    <scope>NUCLEOTIDE SEQUENCE [LARGE SCALE GENOMIC DNA]</scope>
    <source>
        <strain evidence="2 3">L12M1</strain>
    </source>
</reference>
<dbReference type="KEGG" id="fll:EI427_05545"/>
<keyword evidence="1" id="KW-1133">Transmembrane helix</keyword>
<dbReference type="OrthoDB" id="448523at2"/>
<name>A0A3Q9FPC2_9BACT</name>
<keyword evidence="1" id="KW-0472">Membrane</keyword>
<evidence type="ECO:0000313" key="3">
    <source>
        <dbReference type="Proteomes" id="UP000267268"/>
    </source>
</evidence>
<proteinExistence type="predicted"/>
<feature type="transmembrane region" description="Helical" evidence="1">
    <location>
        <begin position="192"/>
        <end position="214"/>
    </location>
</feature>
<organism evidence="2 3">
    <name type="scientific">Flammeovirga pectinis</name>
    <dbReference type="NCBI Taxonomy" id="2494373"/>
    <lineage>
        <taxon>Bacteria</taxon>
        <taxon>Pseudomonadati</taxon>
        <taxon>Bacteroidota</taxon>
        <taxon>Cytophagia</taxon>
        <taxon>Cytophagales</taxon>
        <taxon>Flammeovirgaceae</taxon>
        <taxon>Flammeovirga</taxon>
    </lineage>
</organism>
<evidence type="ECO:0000313" key="2">
    <source>
        <dbReference type="EMBL" id="AZQ61715.1"/>
    </source>
</evidence>
<feature type="transmembrane region" description="Helical" evidence="1">
    <location>
        <begin position="154"/>
        <end position="171"/>
    </location>
</feature>
<dbReference type="AlphaFoldDB" id="A0A3Q9FPC2"/>
<dbReference type="RefSeq" id="WP_126612492.1">
    <property type="nucleotide sequence ID" value="NZ_CP034562.1"/>
</dbReference>